<accession>A0A6F8Y5H8</accession>
<dbReference type="EMBL" id="AP022870">
    <property type="protein sequence ID" value="BCB81238.1"/>
    <property type="molecule type" value="Genomic_DNA"/>
</dbReference>
<gene>
    <name evidence="2" type="ORF">Pflav_076480</name>
</gene>
<evidence type="ECO:0000313" key="2">
    <source>
        <dbReference type="EMBL" id="BCB81238.1"/>
    </source>
</evidence>
<feature type="region of interest" description="Disordered" evidence="1">
    <location>
        <begin position="1"/>
        <end position="80"/>
    </location>
</feature>
<dbReference type="KEGG" id="pfla:Pflav_076480"/>
<dbReference type="Proteomes" id="UP000502508">
    <property type="component" value="Chromosome"/>
</dbReference>
<evidence type="ECO:0000256" key="1">
    <source>
        <dbReference type="SAM" id="MobiDB-lite"/>
    </source>
</evidence>
<dbReference type="AlphaFoldDB" id="A0A6F8Y5H8"/>
<keyword evidence="3" id="KW-1185">Reference proteome</keyword>
<proteinExistence type="predicted"/>
<reference evidence="2 3" key="2">
    <citation type="submission" date="2020-03" db="EMBL/GenBank/DDBJ databases">
        <authorList>
            <person name="Ichikawa N."/>
            <person name="Kimura A."/>
            <person name="Kitahashi Y."/>
            <person name="Uohara A."/>
        </authorList>
    </citation>
    <scope>NUCLEOTIDE SEQUENCE [LARGE SCALE GENOMIC DNA]</scope>
    <source>
        <strain evidence="2 3">NBRC 107702</strain>
    </source>
</reference>
<reference evidence="2 3" key="1">
    <citation type="submission" date="2020-03" db="EMBL/GenBank/DDBJ databases">
        <title>Whole genome shotgun sequence of Phytohabitans flavus NBRC 107702.</title>
        <authorList>
            <person name="Komaki H."/>
            <person name="Tamura T."/>
        </authorList>
    </citation>
    <scope>NUCLEOTIDE SEQUENCE [LARGE SCALE GENOMIC DNA]</scope>
    <source>
        <strain evidence="2 3">NBRC 107702</strain>
    </source>
</reference>
<sequence length="133" mass="13678">MTGDVMETALLDDPPVPVDKEDGEPVPQIPPGQFAIDLERFGPQYVPTPNDPQVLVSDGPTGRRADGPTGRRADGPTGRRARSWSTLAMSVASCSIQTAAAATAVAGSMASMVRISCAATAAARSRPSSRTAG</sequence>
<evidence type="ECO:0000313" key="3">
    <source>
        <dbReference type="Proteomes" id="UP000502508"/>
    </source>
</evidence>
<name>A0A6F8Y5H8_9ACTN</name>
<protein>
    <submittedName>
        <fullName evidence="2">Uncharacterized protein</fullName>
    </submittedName>
</protein>
<organism evidence="2 3">
    <name type="scientific">Phytohabitans flavus</name>
    <dbReference type="NCBI Taxonomy" id="1076124"/>
    <lineage>
        <taxon>Bacteria</taxon>
        <taxon>Bacillati</taxon>
        <taxon>Actinomycetota</taxon>
        <taxon>Actinomycetes</taxon>
        <taxon>Micromonosporales</taxon>
        <taxon>Micromonosporaceae</taxon>
    </lineage>
</organism>
<feature type="compositionally biased region" description="Basic and acidic residues" evidence="1">
    <location>
        <begin position="61"/>
        <end position="74"/>
    </location>
</feature>